<dbReference type="InParanoid" id="A0A068VG73"/>
<sequence length="69" mass="7265">MGLCIINKNTTENESPLSLSCHRPTTVSFAALSPPHLPSPPPPLPPPILPLLTPCLSSYSSSSSAFSQH</sequence>
<dbReference type="AlphaFoldDB" id="A0A068VG73"/>
<gene>
    <name evidence="1" type="ORF">GSCOC_T00007006001</name>
</gene>
<proteinExistence type="predicted"/>
<evidence type="ECO:0000313" key="2">
    <source>
        <dbReference type="Proteomes" id="UP000295252"/>
    </source>
</evidence>
<protein>
    <submittedName>
        <fullName evidence="1">Uncharacterized protein</fullName>
    </submittedName>
</protein>
<dbReference type="EMBL" id="HG739640">
    <property type="protein sequence ID" value="CDP19579.1"/>
    <property type="molecule type" value="Genomic_DNA"/>
</dbReference>
<evidence type="ECO:0000313" key="1">
    <source>
        <dbReference type="EMBL" id="CDP19579.1"/>
    </source>
</evidence>
<dbReference type="Gramene" id="CDP19579">
    <property type="protein sequence ID" value="CDP19579"/>
    <property type="gene ID" value="GSCOC_T00007006001"/>
</dbReference>
<organism evidence="1 2">
    <name type="scientific">Coffea canephora</name>
    <name type="common">Robusta coffee</name>
    <dbReference type="NCBI Taxonomy" id="49390"/>
    <lineage>
        <taxon>Eukaryota</taxon>
        <taxon>Viridiplantae</taxon>
        <taxon>Streptophyta</taxon>
        <taxon>Embryophyta</taxon>
        <taxon>Tracheophyta</taxon>
        <taxon>Spermatophyta</taxon>
        <taxon>Magnoliopsida</taxon>
        <taxon>eudicotyledons</taxon>
        <taxon>Gunneridae</taxon>
        <taxon>Pentapetalae</taxon>
        <taxon>asterids</taxon>
        <taxon>lamiids</taxon>
        <taxon>Gentianales</taxon>
        <taxon>Rubiaceae</taxon>
        <taxon>Ixoroideae</taxon>
        <taxon>Gardenieae complex</taxon>
        <taxon>Bertiereae - Coffeeae clade</taxon>
        <taxon>Coffeeae</taxon>
        <taxon>Coffea</taxon>
    </lineage>
</organism>
<dbReference type="Proteomes" id="UP000295252">
    <property type="component" value="Chromosome VII"/>
</dbReference>
<name>A0A068VG73_COFCA</name>
<accession>A0A068VG73</accession>
<keyword evidence="2" id="KW-1185">Reference proteome</keyword>
<reference evidence="2" key="1">
    <citation type="journal article" date="2014" name="Science">
        <title>The coffee genome provides insight into the convergent evolution of caffeine biosynthesis.</title>
        <authorList>
            <person name="Denoeud F."/>
            <person name="Carretero-Paulet L."/>
            <person name="Dereeper A."/>
            <person name="Droc G."/>
            <person name="Guyot R."/>
            <person name="Pietrella M."/>
            <person name="Zheng C."/>
            <person name="Alberti A."/>
            <person name="Anthony F."/>
            <person name="Aprea G."/>
            <person name="Aury J.M."/>
            <person name="Bento P."/>
            <person name="Bernard M."/>
            <person name="Bocs S."/>
            <person name="Campa C."/>
            <person name="Cenci A."/>
            <person name="Combes M.C."/>
            <person name="Crouzillat D."/>
            <person name="Da Silva C."/>
            <person name="Daddiego L."/>
            <person name="De Bellis F."/>
            <person name="Dussert S."/>
            <person name="Garsmeur O."/>
            <person name="Gayraud T."/>
            <person name="Guignon V."/>
            <person name="Jahn K."/>
            <person name="Jamilloux V."/>
            <person name="Joet T."/>
            <person name="Labadie K."/>
            <person name="Lan T."/>
            <person name="Leclercq J."/>
            <person name="Lepelley M."/>
            <person name="Leroy T."/>
            <person name="Li L.T."/>
            <person name="Librado P."/>
            <person name="Lopez L."/>
            <person name="Munoz A."/>
            <person name="Noel B."/>
            <person name="Pallavicini A."/>
            <person name="Perrotta G."/>
            <person name="Poncet V."/>
            <person name="Pot D."/>
            <person name="Priyono X."/>
            <person name="Rigoreau M."/>
            <person name="Rouard M."/>
            <person name="Rozas J."/>
            <person name="Tranchant-Dubreuil C."/>
            <person name="VanBuren R."/>
            <person name="Zhang Q."/>
            <person name="Andrade A.C."/>
            <person name="Argout X."/>
            <person name="Bertrand B."/>
            <person name="de Kochko A."/>
            <person name="Graziosi G."/>
            <person name="Henry R.J."/>
            <person name="Jayarama X."/>
            <person name="Ming R."/>
            <person name="Nagai C."/>
            <person name="Rounsley S."/>
            <person name="Sankoff D."/>
            <person name="Giuliano G."/>
            <person name="Albert V.A."/>
            <person name="Wincker P."/>
            <person name="Lashermes P."/>
        </authorList>
    </citation>
    <scope>NUCLEOTIDE SEQUENCE [LARGE SCALE GENOMIC DNA]</scope>
    <source>
        <strain evidence="2">cv. DH200-94</strain>
    </source>
</reference>